<name>A0A2N1MQJ3_9GLOM</name>
<comment type="caution">
    <text evidence="1">The sequence shown here is derived from an EMBL/GenBank/DDBJ whole genome shotgun (WGS) entry which is preliminary data.</text>
</comment>
<proteinExistence type="predicted"/>
<dbReference type="Proteomes" id="UP000233469">
    <property type="component" value="Unassembled WGS sequence"/>
</dbReference>
<organism evidence="1 2">
    <name type="scientific">Rhizophagus irregularis</name>
    <dbReference type="NCBI Taxonomy" id="588596"/>
    <lineage>
        <taxon>Eukaryota</taxon>
        <taxon>Fungi</taxon>
        <taxon>Fungi incertae sedis</taxon>
        <taxon>Mucoromycota</taxon>
        <taxon>Glomeromycotina</taxon>
        <taxon>Glomeromycetes</taxon>
        <taxon>Glomerales</taxon>
        <taxon>Glomeraceae</taxon>
        <taxon>Rhizophagus</taxon>
    </lineage>
</organism>
<accession>A0A2N1MQJ3</accession>
<evidence type="ECO:0000313" key="2">
    <source>
        <dbReference type="Proteomes" id="UP000233469"/>
    </source>
</evidence>
<sequence length="66" mass="7787">MNTTTTENYIRYESLVSYWSYRRYLSLNQDTIIASLTQLTRSSLTFNLLKTCFVEACGQKICEKFK</sequence>
<reference evidence="1 2" key="2">
    <citation type="submission" date="2017-10" db="EMBL/GenBank/DDBJ databases">
        <title>Extensive intraspecific genome diversity in a model arbuscular mycorrhizal fungus.</title>
        <authorList>
            <person name="Chen E.C.H."/>
            <person name="Morin E."/>
            <person name="Baudet D."/>
            <person name="Noel J."/>
            <person name="Ndikumana S."/>
            <person name="Charron P."/>
            <person name="St-Onge C."/>
            <person name="Giorgi J."/>
            <person name="Grigoriev I.V."/>
            <person name="Roux C."/>
            <person name="Martin F.M."/>
            <person name="Corradi N."/>
        </authorList>
    </citation>
    <scope>NUCLEOTIDE SEQUENCE [LARGE SCALE GENOMIC DNA]</scope>
    <source>
        <strain evidence="1 2">C2</strain>
    </source>
</reference>
<dbReference type="AlphaFoldDB" id="A0A2N1MQJ3"/>
<protein>
    <submittedName>
        <fullName evidence="1">Uncharacterized protein</fullName>
    </submittedName>
</protein>
<reference evidence="1 2" key="1">
    <citation type="submission" date="2016-04" db="EMBL/GenBank/DDBJ databases">
        <title>Genome analyses suggest a sexual origin of heterokaryosis in a supposedly ancient asexual fungus.</title>
        <authorList>
            <person name="Ropars J."/>
            <person name="Sedzielewska K."/>
            <person name="Noel J."/>
            <person name="Charron P."/>
            <person name="Farinelli L."/>
            <person name="Marton T."/>
            <person name="Kruger M."/>
            <person name="Pelin A."/>
            <person name="Brachmann A."/>
            <person name="Corradi N."/>
        </authorList>
    </citation>
    <scope>NUCLEOTIDE SEQUENCE [LARGE SCALE GENOMIC DNA]</scope>
    <source>
        <strain evidence="1 2">C2</strain>
    </source>
</reference>
<gene>
    <name evidence="1" type="ORF">RhiirC2_122467</name>
</gene>
<dbReference type="EMBL" id="LLXL01001546">
    <property type="protein sequence ID" value="PKK63907.1"/>
    <property type="molecule type" value="Genomic_DNA"/>
</dbReference>
<evidence type="ECO:0000313" key="1">
    <source>
        <dbReference type="EMBL" id="PKK63907.1"/>
    </source>
</evidence>